<dbReference type="InterPro" id="IPR011009">
    <property type="entry name" value="Kinase-like_dom_sf"/>
</dbReference>
<dbReference type="Gene3D" id="3.30.70.1390">
    <property type="entry name" value="ROC domain from the Parkinson's disease-associated leucine-rich repeat kinase 2"/>
    <property type="match status" value="1"/>
</dbReference>
<dbReference type="GO" id="GO:0005737">
    <property type="term" value="C:cytoplasm"/>
    <property type="evidence" value="ECO:0007669"/>
    <property type="project" value="TreeGrafter"/>
</dbReference>
<dbReference type="SMART" id="SM00369">
    <property type="entry name" value="LRR_TYP"/>
    <property type="match status" value="9"/>
</dbReference>
<name>A0AAW0PUP9_9GOBI</name>
<dbReference type="PROSITE" id="PS51424">
    <property type="entry name" value="ROC"/>
    <property type="match status" value="1"/>
</dbReference>
<evidence type="ECO:0000256" key="2">
    <source>
        <dbReference type="ARBA" id="ARBA00008171"/>
    </source>
</evidence>
<dbReference type="PROSITE" id="PS50011">
    <property type="entry name" value="PROTEIN_KINASE_DOM"/>
    <property type="match status" value="1"/>
</dbReference>
<feature type="region of interest" description="Disordered" evidence="6">
    <location>
        <begin position="1"/>
        <end position="25"/>
    </location>
</feature>
<dbReference type="GO" id="GO:0005524">
    <property type="term" value="F:ATP binding"/>
    <property type="evidence" value="ECO:0007669"/>
    <property type="project" value="InterPro"/>
</dbReference>
<dbReference type="Pfam" id="PF12796">
    <property type="entry name" value="Ank_2"/>
    <property type="match status" value="1"/>
</dbReference>
<dbReference type="GO" id="GO:0004672">
    <property type="term" value="F:protein kinase activity"/>
    <property type="evidence" value="ECO:0007669"/>
    <property type="project" value="InterPro"/>
</dbReference>
<feature type="domain" description="Protein kinase" evidence="7">
    <location>
        <begin position="1098"/>
        <end position="1488"/>
    </location>
</feature>
<keyword evidence="3" id="KW-0433">Leucine-rich repeat</keyword>
<feature type="domain" description="Roc" evidence="8">
    <location>
        <begin position="607"/>
        <end position="801"/>
    </location>
</feature>
<organism evidence="9 10">
    <name type="scientific">Mugilogobius chulae</name>
    <name type="common">yellowstripe goby</name>
    <dbReference type="NCBI Taxonomy" id="88201"/>
    <lineage>
        <taxon>Eukaryota</taxon>
        <taxon>Metazoa</taxon>
        <taxon>Chordata</taxon>
        <taxon>Craniata</taxon>
        <taxon>Vertebrata</taxon>
        <taxon>Euteleostomi</taxon>
        <taxon>Actinopterygii</taxon>
        <taxon>Neopterygii</taxon>
        <taxon>Teleostei</taxon>
        <taxon>Neoteleostei</taxon>
        <taxon>Acanthomorphata</taxon>
        <taxon>Gobiaria</taxon>
        <taxon>Gobiiformes</taxon>
        <taxon>Gobioidei</taxon>
        <taxon>Gobiidae</taxon>
        <taxon>Gobionellinae</taxon>
        <taxon>Mugilogobius</taxon>
    </lineage>
</organism>
<dbReference type="InterPro" id="IPR032675">
    <property type="entry name" value="LRR_dom_sf"/>
</dbReference>
<proteinExistence type="inferred from homology"/>
<evidence type="ECO:0008006" key="11">
    <source>
        <dbReference type="Google" id="ProtNLM"/>
    </source>
</evidence>
<dbReference type="InterPro" id="IPR002110">
    <property type="entry name" value="Ankyrin_rpt"/>
</dbReference>
<dbReference type="Pfam" id="PF07714">
    <property type="entry name" value="PK_Tyr_Ser-Thr"/>
    <property type="match status" value="1"/>
</dbReference>
<protein>
    <recommendedName>
        <fullName evidence="11">Non-specific serine/threonine protein kinase</fullName>
    </recommendedName>
</protein>
<dbReference type="Pfam" id="PF08477">
    <property type="entry name" value="Roc"/>
    <property type="match status" value="1"/>
</dbReference>
<dbReference type="PANTHER" id="PTHR48051">
    <property type="match status" value="1"/>
</dbReference>
<dbReference type="SUPFAM" id="SSF48403">
    <property type="entry name" value="Ankyrin repeat"/>
    <property type="match status" value="1"/>
</dbReference>
<dbReference type="Gene3D" id="3.80.10.10">
    <property type="entry name" value="Ribonuclease Inhibitor"/>
    <property type="match status" value="4"/>
</dbReference>
<dbReference type="Pfam" id="PF13855">
    <property type="entry name" value="LRR_8"/>
    <property type="match status" value="2"/>
</dbReference>
<dbReference type="GO" id="GO:0005525">
    <property type="term" value="F:GTP binding"/>
    <property type="evidence" value="ECO:0007669"/>
    <property type="project" value="UniProtKB-KW"/>
</dbReference>
<keyword evidence="5" id="KW-0547">Nucleotide-binding</keyword>
<dbReference type="InterPro" id="IPR036770">
    <property type="entry name" value="Ankyrin_rpt-contain_sf"/>
</dbReference>
<dbReference type="PROSITE" id="PS51450">
    <property type="entry name" value="LRR"/>
    <property type="match status" value="5"/>
</dbReference>
<dbReference type="InterPro" id="IPR050216">
    <property type="entry name" value="LRR_domain-containing"/>
</dbReference>
<accession>A0AAW0PUP9</accession>
<feature type="compositionally biased region" description="Low complexity" evidence="6">
    <location>
        <begin position="1585"/>
        <end position="1601"/>
    </location>
</feature>
<dbReference type="SUPFAM" id="SSF52540">
    <property type="entry name" value="P-loop containing nucleoside triphosphate hydrolases"/>
    <property type="match status" value="1"/>
</dbReference>
<dbReference type="InterPro" id="IPR003591">
    <property type="entry name" value="Leu-rich_rpt_typical-subtyp"/>
</dbReference>
<dbReference type="Pfam" id="PF25497">
    <property type="entry name" value="COR-B"/>
    <property type="match status" value="1"/>
</dbReference>
<evidence type="ECO:0000313" key="10">
    <source>
        <dbReference type="Proteomes" id="UP001460270"/>
    </source>
</evidence>
<sequence>MQQDSPGENMGPHQASDQVHRSPLDSSITLEKIRSTYESGEHEEAQELIQQARCQECSAGYPLIDGVDLLCLAVEQEDYESVRYLLKEAHISVPTDPTNNHPALVAAHHGHVGLVRLLLDSLPQSYVSKKEQLLRPLLTEACKKGHLDLVKMLVELYNVDVNDSDIYTQEFPQITELPLYAAATAGNMEIARYLLQNRAGLSSYVLIDHPIFSRQLLRQRVSGSPHEDGDQSVCVRWSGLQLPWLELSWFMDLSSRITHLELSSNQLTSLPSVVPWGLVHLQSLDLQDNLLHELPLVLSSHEVLCTSLKEVNVSQNKLTFLPSGLLHLRHLQRLWASNNHLSVLFQLDNDMNWIGLKRLEELDVSENYLNSLPANIMHCLKSLRSLNASDNRLKELTEPWGCPLKQCRASGNLLESLPEVISAQWRKHLQEVDLCNNKLTELPGYLFELEALVCLRLGGNQLTSLPTTIEWKCTQLRTLDLSHNQLGKSDDVPKSRRLGFLSTWTRRESETVPSVNFPAMLRDCLEVLHLNNNQLEAVPPSVSNLISLTELYLSNNPGLKELPVELGQLSNLWQLDIENLNITSVPLNVLREGTLSVMAFLRAHLRKAEPCRMLKLVVIGPPRQGKTTLLEALQNGRTSQQPSAPSGIDTWSWHLERPSAGKGNKDYVDFNVWDLGGKASLSTVNHCFFTNKALYLVVWNLALGEEAVSSLQTWLLSIEARAPNSAVVVVGTHLDMIDAQFRTERMATLRAYVLALSRSPSGARAMGFPDITCKNIHEVSCKTLEGVDDLKKLLFNVAVSMKDISSPIPQSYLKLQEVVIYEKVRRRAEGQVLYLTDAKWRTWFSSAQTATWKAMRTSQLVPVAPPAASQTSLDIHYLQQVSTNTLQRLFKMSFVPAGFWERFIARMLISLTEMDLQSFEPKRNSPKPSSRSSVMYSFAGALQRSRCSTFRVRRRQTVYWKEGLLVAFHGGHLSVESAEVDWKRKKSGGIRITCQSDTRDFSAMAFITDHVNSLIEQWFPALTGTESDGSLLMEQYQQEQGHYFSMEDCVLAAVDSESIVCPQHPDRPVLLQELVPEFFMTDFPSRLFLQTPDLEYSEEESGILGQGGSGTTIYRAHYCSQPVALKMFSFRKFGQEHRSNTDTMLRHLQSADACRSFSEFRQEASMLRALNHPCIVSLVGISIHPLCFALQLAPLGSLNTVLEESSKRAGVKFIPLGHMLTFKMSYQIVAGLAYLHRKNIIFCDLKSDNILVWSLERPMAVQCVQEMREPSFPCLKYVLSCGAHTQLYLSPLQGPSAVFWDGAKDERNYSVVNVDTGRVEVKRMMCPGTQLAATQNGQLPVDGHPGAGGCHLQLKDMCPLSQPQKHFSSPAVITCFLGVQPSQQNLGRVFAGMSDGLVAVYSLLNDLPLDGETYLCSHSINKALGVDESDLRQKAYPVISMVLLGSDKELWYSNGPGILVIDCVRLQPIRRLEAYTPPSSIVSMTTSFCLWGQEAVWVLDDLTNTVLLYDAASYQLCAKYCCVDRNPLRDVFLVHHPTCVPINDPDDTNDPNDPRGFSPSTPSSSKTSPQGSISPFTTVPSLNGSFSPSQESSNRSRSPQSVKMDFSGFEHQAIAVLSVRESLWIPRCGGDVLVLELQPGPQQQGSKQLSGHVTAVLRPPEGAAPGRLQVASVLDQDTVLCAHRDSLSQWTLCVWRAWGSHQLQLFYSGWENLAHLENSLRRKRER</sequence>
<comment type="caution">
    <text evidence="9">The sequence shown here is derived from an EMBL/GenBank/DDBJ whole genome shotgun (WGS) entry which is preliminary data.</text>
</comment>
<dbReference type="Gene3D" id="3.40.50.300">
    <property type="entry name" value="P-loop containing nucleotide triphosphate hydrolases"/>
    <property type="match status" value="1"/>
</dbReference>
<evidence type="ECO:0000256" key="3">
    <source>
        <dbReference type="ARBA" id="ARBA00022614"/>
    </source>
</evidence>
<dbReference type="InterPro" id="IPR020859">
    <property type="entry name" value="ROC"/>
</dbReference>
<dbReference type="PANTHER" id="PTHR48051:SF1">
    <property type="entry name" value="RAS SUPPRESSOR PROTEIN 1"/>
    <property type="match status" value="1"/>
</dbReference>
<feature type="compositionally biased region" description="Low complexity" evidence="6">
    <location>
        <begin position="1558"/>
        <end position="1575"/>
    </location>
</feature>
<reference evidence="10" key="1">
    <citation type="submission" date="2024-04" db="EMBL/GenBank/DDBJ databases">
        <title>Salinicola lusitanus LLJ914,a marine bacterium isolated from the Okinawa Trough.</title>
        <authorList>
            <person name="Li J."/>
        </authorList>
    </citation>
    <scope>NUCLEOTIDE SEQUENCE [LARGE SCALE GENOMIC DNA]</scope>
</reference>
<dbReference type="EMBL" id="JBBPFD010000004">
    <property type="protein sequence ID" value="KAK7930497.1"/>
    <property type="molecule type" value="Genomic_DNA"/>
</dbReference>
<evidence type="ECO:0000313" key="9">
    <source>
        <dbReference type="EMBL" id="KAK7930497.1"/>
    </source>
</evidence>
<evidence type="ECO:0000256" key="1">
    <source>
        <dbReference type="ARBA" id="ARBA00001946"/>
    </source>
</evidence>
<dbReference type="InterPro" id="IPR057263">
    <property type="entry name" value="COR-B"/>
</dbReference>
<dbReference type="Proteomes" id="UP001460270">
    <property type="component" value="Unassembled WGS sequence"/>
</dbReference>
<comment type="cofactor">
    <cofactor evidence="1">
        <name>Mg(2+)</name>
        <dbReference type="ChEBI" id="CHEBI:18420"/>
    </cofactor>
</comment>
<evidence type="ECO:0000259" key="8">
    <source>
        <dbReference type="PROSITE" id="PS51424"/>
    </source>
</evidence>
<dbReference type="SMART" id="SM00220">
    <property type="entry name" value="S_TKc"/>
    <property type="match status" value="1"/>
</dbReference>
<evidence type="ECO:0000259" key="7">
    <source>
        <dbReference type="PROSITE" id="PS50011"/>
    </source>
</evidence>
<dbReference type="Gene3D" id="1.10.510.10">
    <property type="entry name" value="Transferase(Phosphotransferase) domain 1"/>
    <property type="match status" value="1"/>
</dbReference>
<dbReference type="SMART" id="SM00248">
    <property type="entry name" value="ANK"/>
    <property type="match status" value="4"/>
</dbReference>
<dbReference type="SUPFAM" id="SSF52058">
    <property type="entry name" value="L domain-like"/>
    <property type="match status" value="1"/>
</dbReference>
<feature type="region of interest" description="Disordered" evidence="6">
    <location>
        <begin position="1542"/>
        <end position="1602"/>
    </location>
</feature>
<dbReference type="Gene3D" id="1.25.40.20">
    <property type="entry name" value="Ankyrin repeat-containing domain"/>
    <property type="match status" value="1"/>
</dbReference>
<dbReference type="SUPFAM" id="SSF56112">
    <property type="entry name" value="Protein kinase-like (PK-like)"/>
    <property type="match status" value="1"/>
</dbReference>
<dbReference type="InterPro" id="IPR001245">
    <property type="entry name" value="Ser-Thr/Tyr_kinase_cat_dom"/>
</dbReference>
<gene>
    <name evidence="9" type="ORF">WMY93_006892</name>
</gene>
<comment type="similarity">
    <text evidence="2">Belongs to the protein kinase superfamily. TKL Ser/Thr protein kinase family. ROCO subfamily.</text>
</comment>
<evidence type="ECO:0000256" key="6">
    <source>
        <dbReference type="SAM" id="MobiDB-lite"/>
    </source>
</evidence>
<dbReference type="InterPro" id="IPR027417">
    <property type="entry name" value="P-loop_NTPase"/>
</dbReference>
<evidence type="ECO:0000256" key="4">
    <source>
        <dbReference type="ARBA" id="ARBA00022737"/>
    </source>
</evidence>
<keyword evidence="4" id="KW-0677">Repeat</keyword>
<keyword evidence="10" id="KW-1185">Reference proteome</keyword>
<evidence type="ECO:0000256" key="5">
    <source>
        <dbReference type="ARBA" id="ARBA00022741"/>
    </source>
</evidence>
<dbReference type="InterPro" id="IPR001611">
    <property type="entry name" value="Leu-rich_rpt"/>
</dbReference>
<dbReference type="GO" id="GO:0009966">
    <property type="term" value="P:regulation of signal transduction"/>
    <property type="evidence" value="ECO:0007669"/>
    <property type="project" value="UniProtKB-ARBA"/>
</dbReference>
<dbReference type="SMART" id="SM00364">
    <property type="entry name" value="LRR_BAC"/>
    <property type="match status" value="12"/>
</dbReference>
<dbReference type="InterPro" id="IPR000719">
    <property type="entry name" value="Prot_kinase_dom"/>
</dbReference>